<sequence length="182" mass="21415">MNFAQNCRTNYILRQDIEDLVKCRNTLYGHAQEARLTDSDYAKYKTDVEGIILRIARFSNIENEMQQKLHDTYQRPLDETILMQYTNTLTQQSLNDRDIEEKVDKLQQHLIAQDERLDCRMGRIEGKVSEVAQTEARLLEHSNDDTYGITKDVKVCFEILDKHNMLVIFAKPEVESLKQVFR</sequence>
<dbReference type="OrthoDB" id="10357369at2759"/>
<dbReference type="AlphaFoldDB" id="A0A8S3VFF5"/>
<organism evidence="1 2">
    <name type="scientific">Mytilus edulis</name>
    <name type="common">Blue mussel</name>
    <dbReference type="NCBI Taxonomy" id="6550"/>
    <lineage>
        <taxon>Eukaryota</taxon>
        <taxon>Metazoa</taxon>
        <taxon>Spiralia</taxon>
        <taxon>Lophotrochozoa</taxon>
        <taxon>Mollusca</taxon>
        <taxon>Bivalvia</taxon>
        <taxon>Autobranchia</taxon>
        <taxon>Pteriomorphia</taxon>
        <taxon>Mytilida</taxon>
        <taxon>Mytiloidea</taxon>
        <taxon>Mytilidae</taxon>
        <taxon>Mytilinae</taxon>
        <taxon>Mytilus</taxon>
    </lineage>
</organism>
<accession>A0A8S3VFF5</accession>
<name>A0A8S3VFF5_MYTED</name>
<reference evidence="1" key="1">
    <citation type="submission" date="2021-03" db="EMBL/GenBank/DDBJ databases">
        <authorList>
            <person name="Bekaert M."/>
        </authorList>
    </citation>
    <scope>NUCLEOTIDE SEQUENCE</scope>
</reference>
<evidence type="ECO:0000313" key="2">
    <source>
        <dbReference type="Proteomes" id="UP000683360"/>
    </source>
</evidence>
<proteinExistence type="predicted"/>
<evidence type="ECO:0000313" key="1">
    <source>
        <dbReference type="EMBL" id="CAG2252351.1"/>
    </source>
</evidence>
<protein>
    <submittedName>
        <fullName evidence="1">Uncharacterized protein</fullName>
    </submittedName>
</protein>
<dbReference type="EMBL" id="CAJPWZ010003116">
    <property type="protein sequence ID" value="CAG2252351.1"/>
    <property type="molecule type" value="Genomic_DNA"/>
</dbReference>
<keyword evidence="2" id="KW-1185">Reference proteome</keyword>
<gene>
    <name evidence="1" type="ORF">MEDL_63945</name>
</gene>
<comment type="caution">
    <text evidence="1">The sequence shown here is derived from an EMBL/GenBank/DDBJ whole genome shotgun (WGS) entry which is preliminary data.</text>
</comment>
<dbReference type="Proteomes" id="UP000683360">
    <property type="component" value="Unassembled WGS sequence"/>
</dbReference>